<dbReference type="SUPFAM" id="SSF56219">
    <property type="entry name" value="DNase I-like"/>
    <property type="match status" value="1"/>
</dbReference>
<dbReference type="AlphaFoldDB" id="A0A2Z7BP15"/>
<reference evidence="2 3" key="1">
    <citation type="journal article" date="2015" name="Proc. Natl. Acad. Sci. U.S.A.">
        <title>The resurrection genome of Boea hygrometrica: A blueprint for survival of dehydration.</title>
        <authorList>
            <person name="Xiao L."/>
            <person name="Yang G."/>
            <person name="Zhang L."/>
            <person name="Yang X."/>
            <person name="Zhao S."/>
            <person name="Ji Z."/>
            <person name="Zhou Q."/>
            <person name="Hu M."/>
            <person name="Wang Y."/>
            <person name="Chen M."/>
            <person name="Xu Y."/>
            <person name="Jin H."/>
            <person name="Xiao X."/>
            <person name="Hu G."/>
            <person name="Bao F."/>
            <person name="Hu Y."/>
            <person name="Wan P."/>
            <person name="Li L."/>
            <person name="Deng X."/>
            <person name="Kuang T."/>
            <person name="Xiang C."/>
            <person name="Zhu J.K."/>
            <person name="Oliver M.J."/>
            <person name="He Y."/>
        </authorList>
    </citation>
    <scope>NUCLEOTIDE SEQUENCE [LARGE SCALE GENOMIC DNA]</scope>
    <source>
        <strain evidence="3">cv. XS01</strain>
    </source>
</reference>
<organism evidence="2 3">
    <name type="scientific">Dorcoceras hygrometricum</name>
    <dbReference type="NCBI Taxonomy" id="472368"/>
    <lineage>
        <taxon>Eukaryota</taxon>
        <taxon>Viridiplantae</taxon>
        <taxon>Streptophyta</taxon>
        <taxon>Embryophyta</taxon>
        <taxon>Tracheophyta</taxon>
        <taxon>Spermatophyta</taxon>
        <taxon>Magnoliopsida</taxon>
        <taxon>eudicotyledons</taxon>
        <taxon>Gunneridae</taxon>
        <taxon>Pentapetalae</taxon>
        <taxon>asterids</taxon>
        <taxon>lamiids</taxon>
        <taxon>Lamiales</taxon>
        <taxon>Gesneriaceae</taxon>
        <taxon>Didymocarpoideae</taxon>
        <taxon>Trichosporeae</taxon>
        <taxon>Loxocarpinae</taxon>
        <taxon>Dorcoceras</taxon>
    </lineage>
</organism>
<evidence type="ECO:0000313" key="2">
    <source>
        <dbReference type="EMBL" id="KZV36392.1"/>
    </source>
</evidence>
<accession>A0A2Z7BP15</accession>
<dbReference type="OrthoDB" id="913685at2759"/>
<dbReference type="PANTHER" id="PTHR33116:SF80">
    <property type="entry name" value="REVERSE TRANSCRIPTASE ZINC-BINDING DOMAIN-CONTAINING PROTEIN"/>
    <property type="match status" value="1"/>
</dbReference>
<protein>
    <recommendedName>
        <fullName evidence="1">Reverse transcriptase domain-containing protein</fullName>
    </recommendedName>
</protein>
<name>A0A2Z7BP15_9LAMI</name>
<dbReference type="InterPro" id="IPR036691">
    <property type="entry name" value="Endo/exonu/phosph_ase_sf"/>
</dbReference>
<dbReference type="EMBL" id="KV003899">
    <property type="protein sequence ID" value="KZV36392.1"/>
    <property type="molecule type" value="Genomic_DNA"/>
</dbReference>
<dbReference type="Gene3D" id="3.60.10.10">
    <property type="entry name" value="Endonuclease/exonuclease/phosphatase"/>
    <property type="match status" value="1"/>
</dbReference>
<evidence type="ECO:0000313" key="3">
    <source>
        <dbReference type="Proteomes" id="UP000250235"/>
    </source>
</evidence>
<proteinExistence type="predicted"/>
<dbReference type="GO" id="GO:0003824">
    <property type="term" value="F:catalytic activity"/>
    <property type="evidence" value="ECO:0007669"/>
    <property type="project" value="InterPro"/>
</dbReference>
<dbReference type="Pfam" id="PF00078">
    <property type="entry name" value="RVT_1"/>
    <property type="match status" value="1"/>
</dbReference>
<dbReference type="PANTHER" id="PTHR33116">
    <property type="entry name" value="REVERSE TRANSCRIPTASE ZINC-BINDING DOMAIN-CONTAINING PROTEIN-RELATED-RELATED"/>
    <property type="match status" value="1"/>
</dbReference>
<dbReference type="InterPro" id="IPR000477">
    <property type="entry name" value="RT_dom"/>
</dbReference>
<gene>
    <name evidence="2" type="ORF">F511_03833</name>
</gene>
<dbReference type="CDD" id="cd01650">
    <property type="entry name" value="RT_nLTR_like"/>
    <property type="match status" value="1"/>
</dbReference>
<feature type="domain" description="Reverse transcriptase" evidence="1">
    <location>
        <begin position="469"/>
        <end position="748"/>
    </location>
</feature>
<dbReference type="Proteomes" id="UP000250235">
    <property type="component" value="Unassembled WGS sequence"/>
</dbReference>
<dbReference type="InterPro" id="IPR043502">
    <property type="entry name" value="DNA/RNA_pol_sf"/>
</dbReference>
<sequence>MNCFIWNIRGIGNTNSQVRLHSLVRDHRIKILAILEPMIPLDERFMCRRLGFHRVLSNSSGHIWVFFSEEVQAESILDHPQFLHVKISAPFLPVEVYCSFVYAKCGYIERRDLWLSLLEVKPPSGPWLVGGDFNVVRSASECLGSVGGRRTPMEEFNSFILESALMDAGFEGSSFTWSNRHIWKRLDRVFVSVNWTDHFDSIRVQHLPRTVSDHCPLLVSAPVFARGPTSFRFQSMWLHHPDFLQTVRLNWNLPCHIQGMAGLFAKLKRLKFHLKWWNRDVFGNIFDNIREAEKGVALAEAECERDPSRSNWDRLANCNDDLARITAMESDFWKQKAACKWLEDGERNTKLFHNLVRKKHVANKIFRIWDDGNCLTSPTLIQQSGAFFFESLLTGEPSALAAPDLSYFSHEISDLENISIAATPSLEEVKAVVFSIHRDSVAGPDGFSSAFFQHCWQIVHQDVFRAVLDFFQGTPLPQSFTSTTISLIPKCEGPRAWSDFRPISLCNVTNKIISKLLYSRLRNVVGRLISPNQSGFVPGRLISDNILLAQELTHRLNCKTHGGNVILKLDMAKAYDRVQWSFLLNIMRHLGFSDTVVGMVSRCISACHFSIKINGTSAGFFKSTRGLRQGDPLSPLLFILGAEYLSRGLDRLFLSRPSLCYNSGCDVRISHLAYADDIVIFANGNIRGIKRIIEFLHHYESCSGQSVNVHKSSIILPPDISPARRSSLLRITGFREEQLPIRYLGAPLYRGHRKCSLFDSLVQSIRKRLEGWETKTLSAGSRMTLIRSVLLSIPIYLFQVIQPPIGVMNTIERIFNSFLWGSRPHDKKWHWASCSRACLPVREGGLGFRRLKDIVTSFSCKLWFRLRQGSSLWARFILRRYCHP</sequence>
<keyword evidence="3" id="KW-1185">Reference proteome</keyword>
<dbReference type="Pfam" id="PF03372">
    <property type="entry name" value="Exo_endo_phos"/>
    <property type="match status" value="1"/>
</dbReference>
<dbReference type="SUPFAM" id="SSF56672">
    <property type="entry name" value="DNA/RNA polymerases"/>
    <property type="match status" value="1"/>
</dbReference>
<dbReference type="PROSITE" id="PS50878">
    <property type="entry name" value="RT_POL"/>
    <property type="match status" value="1"/>
</dbReference>
<dbReference type="InterPro" id="IPR005135">
    <property type="entry name" value="Endo/exonuclease/phosphatase"/>
</dbReference>
<evidence type="ECO:0000259" key="1">
    <source>
        <dbReference type="PROSITE" id="PS50878"/>
    </source>
</evidence>